<evidence type="ECO:0000313" key="1">
    <source>
        <dbReference type="EMBL" id="CAD8168727.1"/>
    </source>
</evidence>
<proteinExistence type="predicted"/>
<reference evidence="1" key="1">
    <citation type="submission" date="2021-01" db="EMBL/GenBank/DDBJ databases">
        <authorList>
            <consortium name="Genoscope - CEA"/>
            <person name="William W."/>
        </authorList>
    </citation>
    <scope>NUCLEOTIDE SEQUENCE</scope>
</reference>
<sequence>MTERFTNINLLDRFESQIEIQSKKIPQQLIVIFDITFDYQKGRQNFIIIKFNQINDYISIIKNNFSKQLSLPQFYSDIKSQNYQFKLV</sequence>
<keyword evidence="2" id="KW-1185">Reference proteome</keyword>
<gene>
    <name evidence="1" type="ORF">POCTA_138.1.T0520137</name>
</gene>
<comment type="caution">
    <text evidence="1">The sequence shown here is derived from an EMBL/GenBank/DDBJ whole genome shotgun (WGS) entry which is preliminary data.</text>
</comment>
<protein>
    <submittedName>
        <fullName evidence="1">Uncharacterized protein</fullName>
    </submittedName>
</protein>
<dbReference type="AlphaFoldDB" id="A0A8S1UWU0"/>
<evidence type="ECO:0000313" key="2">
    <source>
        <dbReference type="Proteomes" id="UP000683925"/>
    </source>
</evidence>
<organism evidence="1 2">
    <name type="scientific">Paramecium octaurelia</name>
    <dbReference type="NCBI Taxonomy" id="43137"/>
    <lineage>
        <taxon>Eukaryota</taxon>
        <taxon>Sar</taxon>
        <taxon>Alveolata</taxon>
        <taxon>Ciliophora</taxon>
        <taxon>Intramacronucleata</taxon>
        <taxon>Oligohymenophorea</taxon>
        <taxon>Peniculida</taxon>
        <taxon>Parameciidae</taxon>
        <taxon>Paramecium</taxon>
    </lineage>
</organism>
<accession>A0A8S1UWU0</accession>
<dbReference type="Proteomes" id="UP000683925">
    <property type="component" value="Unassembled WGS sequence"/>
</dbReference>
<dbReference type="EMBL" id="CAJJDP010000052">
    <property type="protein sequence ID" value="CAD8168727.1"/>
    <property type="molecule type" value="Genomic_DNA"/>
</dbReference>
<name>A0A8S1UWU0_PAROT</name>